<comment type="caution">
    <text evidence="2">The sequence shown here is derived from an EMBL/GenBank/DDBJ whole genome shotgun (WGS) entry which is preliminary data.</text>
</comment>
<evidence type="ECO:0008006" key="4">
    <source>
        <dbReference type="Google" id="ProtNLM"/>
    </source>
</evidence>
<protein>
    <recommendedName>
        <fullName evidence="4">Acyl-CoA carboxylase subunit epsilon</fullName>
    </recommendedName>
</protein>
<organism evidence="2 3">
    <name type="scientific">Pseudolysinimonas kribbensis</name>
    <dbReference type="NCBI Taxonomy" id="433641"/>
    <lineage>
        <taxon>Bacteria</taxon>
        <taxon>Bacillati</taxon>
        <taxon>Actinomycetota</taxon>
        <taxon>Actinomycetes</taxon>
        <taxon>Micrococcales</taxon>
        <taxon>Microbacteriaceae</taxon>
        <taxon>Pseudolysinimonas</taxon>
    </lineage>
</organism>
<dbReference type="Proteomes" id="UP001157034">
    <property type="component" value="Unassembled WGS sequence"/>
</dbReference>
<gene>
    <name evidence="2" type="ORF">GCM10025881_11150</name>
</gene>
<dbReference type="EMBL" id="BSVB01000001">
    <property type="protein sequence ID" value="GMA94291.1"/>
    <property type="molecule type" value="Genomic_DNA"/>
</dbReference>
<proteinExistence type="predicted"/>
<accession>A0ABQ6K3I0</accession>
<reference evidence="3" key="1">
    <citation type="journal article" date="2019" name="Int. J. Syst. Evol. Microbiol.">
        <title>The Global Catalogue of Microorganisms (GCM) 10K type strain sequencing project: providing services to taxonomists for standard genome sequencing and annotation.</title>
        <authorList>
            <consortium name="The Broad Institute Genomics Platform"/>
            <consortium name="The Broad Institute Genome Sequencing Center for Infectious Disease"/>
            <person name="Wu L."/>
            <person name="Ma J."/>
        </authorList>
    </citation>
    <scope>NUCLEOTIDE SEQUENCE [LARGE SCALE GENOMIC DNA]</scope>
    <source>
        <strain evidence="3">NBRC 108894</strain>
    </source>
</reference>
<feature type="region of interest" description="Disordered" evidence="1">
    <location>
        <begin position="44"/>
        <end position="68"/>
    </location>
</feature>
<dbReference type="RefSeq" id="WP_284253263.1">
    <property type="nucleotide sequence ID" value="NZ_BSVB01000001.1"/>
</dbReference>
<evidence type="ECO:0000313" key="3">
    <source>
        <dbReference type="Proteomes" id="UP001157034"/>
    </source>
</evidence>
<name>A0ABQ6K3I0_9MICO</name>
<sequence length="68" mass="7055">MTIPQDDPDAVDYAARIRVTSGSPTPVEVAAVTAVVAAALEQLAEEDRRREDETPTPGNSAGAGYGAR</sequence>
<keyword evidence="3" id="KW-1185">Reference proteome</keyword>
<dbReference type="InterPro" id="IPR032716">
    <property type="entry name" value="ACC_epsilon"/>
</dbReference>
<dbReference type="Pfam" id="PF13822">
    <property type="entry name" value="ACC_epsilon"/>
    <property type="match status" value="1"/>
</dbReference>
<evidence type="ECO:0000313" key="2">
    <source>
        <dbReference type="EMBL" id="GMA94291.1"/>
    </source>
</evidence>
<evidence type="ECO:0000256" key="1">
    <source>
        <dbReference type="SAM" id="MobiDB-lite"/>
    </source>
</evidence>